<dbReference type="Pfam" id="PF02086">
    <property type="entry name" value="MethyltransfD12"/>
    <property type="match status" value="1"/>
</dbReference>
<sequence>MNEYVHQPMITYIGNKRKLVNTIEDVVQRLQPHTCADAFSGSGVVSRMLLGHSKKLYVNDLELYCEILSKCFLVTPSWADTDDIVHHINEMNRCPDKVGFVSELYASQERQFYTPENGRRIDGMLDYIETHVPHNLKPYCLGPLLVKASIHTNTSGVFKGFHKGGWGGKGGHALDRITKRIEVECPVWFEPAREVVVKRQDACDFLGELPKVDLIYLDPPYNQHPYGSNYFMLNLMCTNERPHTISKVSGIPGDWNKSQYNYKNKIREAMERTLRLATEKAKHTLVSYNNEGFITPNEWEDILRPYTYEKIEIDYSCYKGGRNLKIVLKKLQSFSSSSRLCNLKISLLGGFLGVILLLIQILWIVHLTVKFPKVWASNSKPSPHFSLVPKYTISDLIRLYSIV</sequence>
<dbReference type="GO" id="GO:0009007">
    <property type="term" value="F:site-specific DNA-methyltransferase (adenine-specific) activity"/>
    <property type="evidence" value="ECO:0007669"/>
    <property type="project" value="UniProtKB-EC"/>
</dbReference>
<keyword evidence="6" id="KW-1133">Transmembrane helix</keyword>
<evidence type="ECO:0000256" key="2">
    <source>
        <dbReference type="ARBA" id="ARBA00022603"/>
    </source>
</evidence>
<dbReference type="Gene3D" id="3.40.50.150">
    <property type="entry name" value="Vaccinia Virus protein VP39"/>
    <property type="match status" value="2"/>
</dbReference>
<accession>A0A6H1QTW5</accession>
<organism evidence="7">
    <name type="scientific">Ostreococcus mediterraneus virus 2</name>
    <dbReference type="NCBI Taxonomy" id="2726183"/>
    <lineage>
        <taxon>Viruses</taxon>
        <taxon>Varidnaviria</taxon>
        <taxon>Bamfordvirae</taxon>
        <taxon>Nucleocytoviricota</taxon>
        <taxon>Megaviricetes</taxon>
        <taxon>Algavirales</taxon>
        <taxon>Phycodnaviridae</taxon>
        <taxon>Prasinovirus</taxon>
    </lineage>
</organism>
<comment type="catalytic activity">
    <reaction evidence="5">
        <text>a 2'-deoxyadenosine in DNA + S-adenosyl-L-methionine = an N(6)-methyl-2'-deoxyadenosine in DNA + S-adenosyl-L-homocysteine + H(+)</text>
        <dbReference type="Rhea" id="RHEA:15197"/>
        <dbReference type="Rhea" id="RHEA-COMP:12418"/>
        <dbReference type="Rhea" id="RHEA-COMP:12419"/>
        <dbReference type="ChEBI" id="CHEBI:15378"/>
        <dbReference type="ChEBI" id="CHEBI:57856"/>
        <dbReference type="ChEBI" id="CHEBI:59789"/>
        <dbReference type="ChEBI" id="CHEBI:90615"/>
        <dbReference type="ChEBI" id="CHEBI:90616"/>
        <dbReference type="EC" id="2.1.1.72"/>
    </reaction>
</comment>
<dbReference type="InterPro" id="IPR002052">
    <property type="entry name" value="DNA_methylase_N6_adenine_CS"/>
</dbReference>
<keyword evidence="6" id="KW-0812">Transmembrane</keyword>
<evidence type="ECO:0000256" key="1">
    <source>
        <dbReference type="ARBA" id="ARBA00011900"/>
    </source>
</evidence>
<feature type="transmembrane region" description="Helical" evidence="6">
    <location>
        <begin position="345"/>
        <end position="365"/>
    </location>
</feature>
<name>A0A6H1QTW5_9PHYC</name>
<dbReference type="PRINTS" id="PR00505">
    <property type="entry name" value="D12N6MTFRASE"/>
</dbReference>
<dbReference type="GO" id="GO:0009307">
    <property type="term" value="P:DNA restriction-modification system"/>
    <property type="evidence" value="ECO:0007669"/>
    <property type="project" value="InterPro"/>
</dbReference>
<dbReference type="EC" id="2.1.1.72" evidence="1"/>
<proteinExistence type="predicted"/>
<dbReference type="EMBL" id="MN688676">
    <property type="protein sequence ID" value="QIZ31144.1"/>
    <property type="molecule type" value="Genomic_DNA"/>
</dbReference>
<reference evidence="7" key="1">
    <citation type="journal article" date="2020" name="Sci. Adv.">
        <title>Virus-host coexistence in phytoplankton through the genomic lens.</title>
        <authorList>
            <person name="Yau S."/>
            <person name="Krasovec M."/>
            <person name="Benites L.F."/>
            <person name="Rombauts S."/>
            <person name="Groussin M."/>
            <person name="Vancaester E."/>
            <person name="Aury J.M."/>
            <person name="Derelle E."/>
            <person name="Desdevises Y."/>
            <person name="Escande M.L."/>
            <person name="Grimsley N."/>
            <person name="Guy J."/>
            <person name="Moreau H."/>
            <person name="Sanchez-Brosseau S."/>
            <person name="van de Peer Y."/>
            <person name="Vandepoele K."/>
            <person name="Gourbiere S."/>
            <person name="Piganeau G."/>
        </authorList>
    </citation>
    <scope>NUCLEOTIDE SEQUENCE</scope>
    <source>
        <strain evidence="7">OmV2</strain>
    </source>
</reference>
<dbReference type="GO" id="GO:0003676">
    <property type="term" value="F:nucleic acid binding"/>
    <property type="evidence" value="ECO:0007669"/>
    <property type="project" value="InterPro"/>
</dbReference>
<dbReference type="InterPro" id="IPR012327">
    <property type="entry name" value="MeTrfase_D12"/>
</dbReference>
<evidence type="ECO:0000256" key="4">
    <source>
        <dbReference type="ARBA" id="ARBA00022691"/>
    </source>
</evidence>
<dbReference type="SUPFAM" id="SSF53335">
    <property type="entry name" value="S-adenosyl-L-methionine-dependent methyltransferases"/>
    <property type="match status" value="1"/>
</dbReference>
<evidence type="ECO:0000313" key="7">
    <source>
        <dbReference type="EMBL" id="QIZ31144.1"/>
    </source>
</evidence>
<evidence type="ECO:0000256" key="5">
    <source>
        <dbReference type="ARBA" id="ARBA00047942"/>
    </source>
</evidence>
<keyword evidence="2 7" id="KW-0489">Methyltransferase</keyword>
<keyword evidence="4" id="KW-0949">S-adenosyl-L-methionine</keyword>
<dbReference type="PROSITE" id="PS00092">
    <property type="entry name" value="N6_MTASE"/>
    <property type="match status" value="1"/>
</dbReference>
<evidence type="ECO:0000256" key="3">
    <source>
        <dbReference type="ARBA" id="ARBA00022679"/>
    </source>
</evidence>
<gene>
    <name evidence="7" type="ORF">orf00131</name>
</gene>
<dbReference type="GO" id="GO:0032259">
    <property type="term" value="P:methylation"/>
    <property type="evidence" value="ECO:0007669"/>
    <property type="project" value="UniProtKB-KW"/>
</dbReference>
<protein>
    <recommendedName>
        <fullName evidence="1">site-specific DNA-methyltransferase (adenine-specific)</fullName>
        <ecNumber evidence="1">2.1.1.72</ecNumber>
    </recommendedName>
</protein>
<dbReference type="InterPro" id="IPR029063">
    <property type="entry name" value="SAM-dependent_MTases_sf"/>
</dbReference>
<keyword evidence="6" id="KW-0472">Membrane</keyword>
<evidence type="ECO:0000256" key="6">
    <source>
        <dbReference type="SAM" id="Phobius"/>
    </source>
</evidence>
<keyword evidence="3 7" id="KW-0808">Transferase</keyword>